<reference evidence="4 5" key="1">
    <citation type="submission" date="2017-07" db="EMBL/GenBank/DDBJ databases">
        <title>Genome sequence of the Sordaria macrospora wild type strain R19027.</title>
        <authorList>
            <person name="Nowrousian M."/>
            <person name="Teichert I."/>
            <person name="Kueck U."/>
        </authorList>
    </citation>
    <scope>NUCLEOTIDE SEQUENCE [LARGE SCALE GENOMIC DNA]</scope>
    <source>
        <strain evidence="4 5">R19027</strain>
        <tissue evidence="4">Mycelium</tissue>
    </source>
</reference>
<dbReference type="EMBL" id="NMPR01000065">
    <property type="protein sequence ID" value="KAA8631936.1"/>
    <property type="molecule type" value="Genomic_DNA"/>
</dbReference>
<protein>
    <recommendedName>
        <fullName evidence="3">Chitin-binding type-1 domain-containing protein</fullName>
    </recommendedName>
</protein>
<feature type="domain" description="Chitin-binding type-1" evidence="3">
    <location>
        <begin position="38"/>
        <end position="83"/>
    </location>
</feature>
<evidence type="ECO:0000256" key="1">
    <source>
        <dbReference type="ARBA" id="ARBA00022669"/>
    </source>
</evidence>
<organism evidence="4 5">
    <name type="scientific">Sordaria macrospora</name>
    <dbReference type="NCBI Taxonomy" id="5147"/>
    <lineage>
        <taxon>Eukaryota</taxon>
        <taxon>Fungi</taxon>
        <taxon>Dikarya</taxon>
        <taxon>Ascomycota</taxon>
        <taxon>Pezizomycotina</taxon>
        <taxon>Sordariomycetes</taxon>
        <taxon>Sordariomycetidae</taxon>
        <taxon>Sordariales</taxon>
        <taxon>Sordariaceae</taxon>
        <taxon>Sordaria</taxon>
    </lineage>
</organism>
<dbReference type="Proteomes" id="UP000433876">
    <property type="component" value="Unassembled WGS sequence"/>
</dbReference>
<comment type="caution">
    <text evidence="4">The sequence shown here is derived from an EMBL/GenBank/DDBJ whole genome shotgun (WGS) entry which is preliminary data.</text>
</comment>
<evidence type="ECO:0000259" key="3">
    <source>
        <dbReference type="PROSITE" id="PS50941"/>
    </source>
</evidence>
<dbReference type="GO" id="GO:0008061">
    <property type="term" value="F:chitin binding"/>
    <property type="evidence" value="ECO:0007669"/>
    <property type="project" value="UniProtKB-UniRule"/>
</dbReference>
<proteinExistence type="predicted"/>
<evidence type="ECO:0000313" key="4">
    <source>
        <dbReference type="EMBL" id="KAA8631936.1"/>
    </source>
</evidence>
<gene>
    <name evidence="4" type="ORF">SMACR_12788</name>
</gene>
<dbReference type="PROSITE" id="PS50941">
    <property type="entry name" value="CHIT_BIND_I_2"/>
    <property type="match status" value="1"/>
</dbReference>
<dbReference type="AlphaFoldDB" id="A0A8S8ZSM6"/>
<keyword evidence="2" id="KW-1015">Disulfide bond</keyword>
<dbReference type="Gene3D" id="3.30.60.10">
    <property type="entry name" value="Endochitinase-like"/>
    <property type="match status" value="1"/>
</dbReference>
<comment type="caution">
    <text evidence="2">Lacks conserved residue(s) required for the propagation of feature annotation.</text>
</comment>
<evidence type="ECO:0000313" key="5">
    <source>
        <dbReference type="Proteomes" id="UP000433876"/>
    </source>
</evidence>
<dbReference type="InterPro" id="IPR036861">
    <property type="entry name" value="Endochitinase-like_sf"/>
</dbReference>
<evidence type="ECO:0000256" key="2">
    <source>
        <dbReference type="PROSITE-ProRule" id="PRU00261"/>
    </source>
</evidence>
<accession>A0A8S8ZSM6</accession>
<feature type="disulfide bond" evidence="2">
    <location>
        <begin position="57"/>
        <end position="71"/>
    </location>
</feature>
<dbReference type="InterPro" id="IPR001002">
    <property type="entry name" value="Chitin-bd_1"/>
</dbReference>
<dbReference type="VEuPathDB" id="FungiDB:SMAC_12788"/>
<name>A0A8S8ZSM6_SORMA</name>
<sequence>MGQCCNANTWKCGNSSEDCADGTCYEGACAGDSVYTTDGNCGRKHGYKSCAGVWGNCCNATGRCGSGPDFCGYGKCQLGECWLNGICSKISFFHHQSKDDLAVCVP</sequence>
<keyword evidence="1 2" id="KW-0147">Chitin-binding</keyword>